<dbReference type="STRING" id="68895.RR42_s1540"/>
<gene>
    <name evidence="7" type="ORF">RR42_s1540</name>
</gene>
<reference evidence="7 8" key="1">
    <citation type="journal article" date="2015" name="Genome Announc.">
        <title>Complete Genome Sequence of Cupriavidus basilensis 4G11, Isolated from the Oak Ridge Field Research Center Site.</title>
        <authorList>
            <person name="Ray J."/>
            <person name="Waters R.J."/>
            <person name="Skerker J.M."/>
            <person name="Kuehl J.V."/>
            <person name="Price M.N."/>
            <person name="Huang J."/>
            <person name="Chakraborty R."/>
            <person name="Arkin A.P."/>
            <person name="Deutschbauer A."/>
        </authorList>
    </citation>
    <scope>NUCLEOTIDE SEQUENCE [LARGE SCALE GENOMIC DNA]</scope>
    <source>
        <strain evidence="7">4G11</strain>
    </source>
</reference>
<dbReference type="Pfam" id="PF00892">
    <property type="entry name" value="EamA"/>
    <property type="match status" value="2"/>
</dbReference>
<dbReference type="Gene3D" id="1.10.3730.20">
    <property type="match status" value="2"/>
</dbReference>
<feature type="domain" description="EamA" evidence="6">
    <location>
        <begin position="154"/>
        <end position="286"/>
    </location>
</feature>
<evidence type="ECO:0000256" key="1">
    <source>
        <dbReference type="ARBA" id="ARBA00004141"/>
    </source>
</evidence>
<dbReference type="GO" id="GO:0016020">
    <property type="term" value="C:membrane"/>
    <property type="evidence" value="ECO:0007669"/>
    <property type="project" value="UniProtKB-SubCell"/>
</dbReference>
<feature type="transmembrane region" description="Helical" evidence="5">
    <location>
        <begin position="64"/>
        <end position="87"/>
    </location>
</feature>
<feature type="domain" description="EamA" evidence="6">
    <location>
        <begin position="7"/>
        <end position="136"/>
    </location>
</feature>
<dbReference type="InterPro" id="IPR037185">
    <property type="entry name" value="EmrE-like"/>
</dbReference>
<protein>
    <submittedName>
        <fullName evidence="7">Permease of the drug/metabolite transporter (DMT) superfamily</fullName>
    </submittedName>
</protein>
<keyword evidence="4 5" id="KW-0472">Membrane</keyword>
<dbReference type="KEGG" id="cbw:RR42_s1540"/>
<evidence type="ECO:0000313" key="7">
    <source>
        <dbReference type="EMBL" id="AJG23128.1"/>
    </source>
</evidence>
<dbReference type="OrthoDB" id="9810556at2"/>
<keyword evidence="2 5" id="KW-0812">Transmembrane</keyword>
<evidence type="ECO:0000256" key="3">
    <source>
        <dbReference type="ARBA" id="ARBA00022989"/>
    </source>
</evidence>
<dbReference type="AlphaFoldDB" id="A0A0C4YJD7"/>
<name>A0A0C4YJD7_9BURK</name>
<proteinExistence type="predicted"/>
<evidence type="ECO:0000256" key="4">
    <source>
        <dbReference type="ARBA" id="ARBA00023136"/>
    </source>
</evidence>
<feature type="transmembrane region" description="Helical" evidence="5">
    <location>
        <begin position="179"/>
        <end position="205"/>
    </location>
</feature>
<feature type="transmembrane region" description="Helical" evidence="5">
    <location>
        <begin position="244"/>
        <end position="264"/>
    </location>
</feature>
<feature type="transmembrane region" description="Helical" evidence="5">
    <location>
        <begin position="120"/>
        <end position="137"/>
    </location>
</feature>
<feature type="transmembrane region" description="Helical" evidence="5">
    <location>
        <begin position="93"/>
        <end position="113"/>
    </location>
</feature>
<feature type="transmembrane region" description="Helical" evidence="5">
    <location>
        <begin position="149"/>
        <end position="167"/>
    </location>
</feature>
<keyword evidence="8" id="KW-1185">Reference proteome</keyword>
<feature type="transmembrane region" description="Helical" evidence="5">
    <location>
        <begin position="211"/>
        <end position="232"/>
    </location>
</feature>
<dbReference type="InterPro" id="IPR050638">
    <property type="entry name" value="AA-Vitamin_Transporters"/>
</dbReference>
<sequence>MKRSELSMLLSLAALWGASYLFIRLGAGEFGAVPLAGARAGGAALLLLPLLAWRGGLACLRRRWWAIAVVGITNSALPFVLFSFAALTIPAGLSAMFTAATPLFTALIGWLWLRENLEAPRIAGLALGFAGVLWLVWDKAGLQQGAAGKAAGLAALACLAAALLYGFSANFTRKYLADVPPLTVAAGSQLASALLLCAPAAWLWPATQPSAHAWLALGALTAACTALAYVLFFRLIAKAGPARAMTALFLIPAFGVLWGALFLGERITPSMLPGCAVILAGTALTTGIARGWSKRLAS</sequence>
<keyword evidence="3 5" id="KW-1133">Transmembrane helix</keyword>
<accession>A0A0C4YJD7</accession>
<evidence type="ECO:0000256" key="2">
    <source>
        <dbReference type="ARBA" id="ARBA00022692"/>
    </source>
</evidence>
<evidence type="ECO:0000256" key="5">
    <source>
        <dbReference type="SAM" id="Phobius"/>
    </source>
</evidence>
<dbReference type="RefSeq" id="WP_043354820.1">
    <property type="nucleotide sequence ID" value="NZ_CP010537.1"/>
</dbReference>
<dbReference type="PANTHER" id="PTHR32322">
    <property type="entry name" value="INNER MEMBRANE TRANSPORTER"/>
    <property type="match status" value="1"/>
</dbReference>
<dbReference type="EMBL" id="CP010537">
    <property type="protein sequence ID" value="AJG23128.1"/>
    <property type="molecule type" value="Genomic_DNA"/>
</dbReference>
<dbReference type="SUPFAM" id="SSF103481">
    <property type="entry name" value="Multidrug resistance efflux transporter EmrE"/>
    <property type="match status" value="2"/>
</dbReference>
<feature type="transmembrane region" description="Helical" evidence="5">
    <location>
        <begin position="270"/>
        <end position="292"/>
    </location>
</feature>
<evidence type="ECO:0000259" key="6">
    <source>
        <dbReference type="Pfam" id="PF00892"/>
    </source>
</evidence>
<feature type="transmembrane region" description="Helical" evidence="5">
    <location>
        <begin position="31"/>
        <end position="52"/>
    </location>
</feature>
<dbReference type="PANTHER" id="PTHR32322:SF9">
    <property type="entry name" value="AMINO-ACID METABOLITE EFFLUX PUMP-RELATED"/>
    <property type="match status" value="1"/>
</dbReference>
<organism evidence="7 8">
    <name type="scientific">Cupriavidus basilensis</name>
    <dbReference type="NCBI Taxonomy" id="68895"/>
    <lineage>
        <taxon>Bacteria</taxon>
        <taxon>Pseudomonadati</taxon>
        <taxon>Pseudomonadota</taxon>
        <taxon>Betaproteobacteria</taxon>
        <taxon>Burkholderiales</taxon>
        <taxon>Burkholderiaceae</taxon>
        <taxon>Cupriavidus</taxon>
    </lineage>
</organism>
<evidence type="ECO:0000313" key="8">
    <source>
        <dbReference type="Proteomes" id="UP000031843"/>
    </source>
</evidence>
<comment type="subcellular location">
    <subcellularLocation>
        <location evidence="1">Membrane</location>
        <topology evidence="1">Multi-pass membrane protein</topology>
    </subcellularLocation>
</comment>
<dbReference type="Proteomes" id="UP000031843">
    <property type="component" value="Chromosome secondary"/>
</dbReference>
<dbReference type="InterPro" id="IPR000620">
    <property type="entry name" value="EamA_dom"/>
</dbReference>